<dbReference type="OrthoDB" id="6119954at2759"/>
<proteinExistence type="inferred from homology"/>
<dbReference type="InterPro" id="IPR036264">
    <property type="entry name" value="Bact_exopeptidase_dim_dom"/>
</dbReference>
<evidence type="ECO:0000313" key="6">
    <source>
        <dbReference type="Proteomes" id="UP000606974"/>
    </source>
</evidence>
<dbReference type="SUPFAM" id="SSF53187">
    <property type="entry name" value="Zn-dependent exopeptidases"/>
    <property type="match status" value="1"/>
</dbReference>
<dbReference type="EMBL" id="JAACFV010000028">
    <property type="protein sequence ID" value="KAF7510633.1"/>
    <property type="molecule type" value="Genomic_DNA"/>
</dbReference>
<gene>
    <name evidence="5" type="ORF">GJ744_006245</name>
</gene>
<comment type="similarity">
    <text evidence="2">Belongs to the peptidase M20A family.</text>
</comment>
<comment type="similarity">
    <text evidence="1">Belongs to the peptidase M20 family.</text>
</comment>
<dbReference type="PANTHER" id="PTHR11014:SF63">
    <property type="entry name" value="METALLOPEPTIDASE, PUTATIVE (AFU_ORTHOLOGUE AFUA_6G09600)-RELATED"/>
    <property type="match status" value="1"/>
</dbReference>
<protein>
    <recommendedName>
        <fullName evidence="4">Peptidase M20 dimerisation domain-containing protein</fullName>
    </recommendedName>
</protein>
<dbReference type="Proteomes" id="UP000606974">
    <property type="component" value="Unassembled WGS sequence"/>
</dbReference>
<evidence type="ECO:0000259" key="4">
    <source>
        <dbReference type="Pfam" id="PF07687"/>
    </source>
</evidence>
<dbReference type="Pfam" id="PF07687">
    <property type="entry name" value="M20_dimer"/>
    <property type="match status" value="1"/>
</dbReference>
<dbReference type="GO" id="GO:0016787">
    <property type="term" value="F:hydrolase activity"/>
    <property type="evidence" value="ECO:0007669"/>
    <property type="project" value="UniProtKB-KW"/>
</dbReference>
<evidence type="ECO:0000256" key="1">
    <source>
        <dbReference type="ARBA" id="ARBA00006153"/>
    </source>
</evidence>
<dbReference type="NCBIfam" id="TIGR01891">
    <property type="entry name" value="amidohydrolases"/>
    <property type="match status" value="1"/>
</dbReference>
<reference evidence="5" key="1">
    <citation type="submission" date="2020-02" db="EMBL/GenBank/DDBJ databases">
        <authorList>
            <person name="Palmer J.M."/>
        </authorList>
    </citation>
    <scope>NUCLEOTIDE SEQUENCE</scope>
    <source>
        <strain evidence="5">EPUS1.4</strain>
        <tissue evidence="5">Thallus</tissue>
    </source>
</reference>
<dbReference type="InterPro" id="IPR011650">
    <property type="entry name" value="Peptidase_M20_dimer"/>
</dbReference>
<keyword evidence="6" id="KW-1185">Reference proteome</keyword>
<evidence type="ECO:0000256" key="3">
    <source>
        <dbReference type="ARBA" id="ARBA00022801"/>
    </source>
</evidence>
<dbReference type="Gene3D" id="3.40.630.10">
    <property type="entry name" value="Zn peptidases"/>
    <property type="match status" value="1"/>
</dbReference>
<dbReference type="InterPro" id="IPR002933">
    <property type="entry name" value="Peptidase_M20"/>
</dbReference>
<dbReference type="InterPro" id="IPR017439">
    <property type="entry name" value="Amidohydrolase"/>
</dbReference>
<evidence type="ECO:0000313" key="5">
    <source>
        <dbReference type="EMBL" id="KAF7510633.1"/>
    </source>
</evidence>
<dbReference type="SUPFAM" id="SSF55031">
    <property type="entry name" value="Bacterial exopeptidase dimerisation domain"/>
    <property type="match status" value="1"/>
</dbReference>
<name>A0A8H7AK96_9EURO</name>
<sequence length="480" mass="52638">MSHPAGLQIRSQLPLTVTRIRGDPGDSLSILALSKPVAALLFYTEFNMSQTLIGRYLPGLSQYEDIYKQLHANPELPDLEEETASLIEGHLRKLSSDLEIKTKIGGHGIIAICRNGNGRTILLRADFDALPVEEKTGLEYASTKKMKDVNDDLKPVMHACGHDFHVTSLLAAAETALKGRDAWSGTIVFLFQPAEERGTGAAAMVDDGLYDPKKHACPVPDMVLGQHVMPYRAGSVATKAGTMMSAADSFKVTIYGRGAHGSQPHHAIDPVVIASYIVVRLQTICSREVPPDETAVVTVGSIQSGDTENIISAEAVLKIDIRSVTQEWRQRILESVKRIVRAECEAGRCPKEPVFERTRTYPLTHNDKEVNDAIEKSFSSWFGENHKSKPEPHLASEDVSILASSVNRPCCFWFFGGIDAKEWDERENNGTLDEIAVNHSPYFAPVLQPTLKTGVEALTVAIMTFLGTSSNEMLYSPADV</sequence>
<keyword evidence="3" id="KW-0378">Hydrolase</keyword>
<organism evidence="5 6">
    <name type="scientific">Endocarpon pusillum</name>
    <dbReference type="NCBI Taxonomy" id="364733"/>
    <lineage>
        <taxon>Eukaryota</taxon>
        <taxon>Fungi</taxon>
        <taxon>Dikarya</taxon>
        <taxon>Ascomycota</taxon>
        <taxon>Pezizomycotina</taxon>
        <taxon>Eurotiomycetes</taxon>
        <taxon>Chaetothyriomycetidae</taxon>
        <taxon>Verrucariales</taxon>
        <taxon>Verrucariaceae</taxon>
        <taxon>Endocarpon</taxon>
    </lineage>
</organism>
<feature type="domain" description="Peptidase M20 dimerisation" evidence="4">
    <location>
        <begin position="249"/>
        <end position="346"/>
    </location>
</feature>
<dbReference type="AlphaFoldDB" id="A0A8H7AK96"/>
<evidence type="ECO:0000256" key="2">
    <source>
        <dbReference type="ARBA" id="ARBA00006247"/>
    </source>
</evidence>
<dbReference type="FunFam" id="3.30.70.360:FF:000001">
    <property type="entry name" value="N-acetyldiaminopimelate deacetylase"/>
    <property type="match status" value="1"/>
</dbReference>
<dbReference type="PANTHER" id="PTHR11014">
    <property type="entry name" value="PEPTIDASE M20 FAMILY MEMBER"/>
    <property type="match status" value="1"/>
</dbReference>
<accession>A0A8H7AK96</accession>
<comment type="caution">
    <text evidence="5">The sequence shown here is derived from an EMBL/GenBank/DDBJ whole genome shotgun (WGS) entry which is preliminary data.</text>
</comment>
<dbReference type="Pfam" id="PF01546">
    <property type="entry name" value="Peptidase_M20"/>
    <property type="match status" value="1"/>
</dbReference>
<dbReference type="Gene3D" id="3.30.70.360">
    <property type="match status" value="1"/>
</dbReference>